<keyword evidence="4" id="KW-1185">Reference proteome</keyword>
<evidence type="ECO:0000313" key="3">
    <source>
        <dbReference type="EMBL" id="PSR72043.1"/>
    </source>
</evidence>
<sequence length="214" mass="24462">MRRAQSVRHHGRPSFLLGTDDLGILRENEESAEDTLRRQLLEKDRENDKLQDQILQLQGQLVQRPPLEAVQELKKEYTNLEILLQGTQRENERCMAELERGKQREKALERELERLAGANWQVNLDISPASVLGTRQGFMSPTHARSMSIPRSPANDSNAADPRATKAYVEQVRLLVLGMEQRMQDREEKLLKSIEKADAESSKAEALRKQVLAT</sequence>
<proteinExistence type="predicted"/>
<dbReference type="EMBL" id="MLYV02001223">
    <property type="protein sequence ID" value="PSR72043.1"/>
    <property type="molecule type" value="Genomic_DNA"/>
</dbReference>
<feature type="coiled-coil region" evidence="1">
    <location>
        <begin position="33"/>
        <end position="118"/>
    </location>
</feature>
<dbReference type="OrthoDB" id="3363533at2759"/>
<organism evidence="3 4">
    <name type="scientific">Hermanssonia centrifuga</name>
    <dbReference type="NCBI Taxonomy" id="98765"/>
    <lineage>
        <taxon>Eukaryota</taxon>
        <taxon>Fungi</taxon>
        <taxon>Dikarya</taxon>
        <taxon>Basidiomycota</taxon>
        <taxon>Agaricomycotina</taxon>
        <taxon>Agaricomycetes</taxon>
        <taxon>Polyporales</taxon>
        <taxon>Meruliaceae</taxon>
        <taxon>Hermanssonia</taxon>
    </lineage>
</organism>
<feature type="region of interest" description="Disordered" evidence="2">
    <location>
        <begin position="142"/>
        <end position="162"/>
    </location>
</feature>
<feature type="region of interest" description="Disordered" evidence="2">
    <location>
        <begin position="195"/>
        <end position="214"/>
    </location>
</feature>
<evidence type="ECO:0000256" key="2">
    <source>
        <dbReference type="SAM" id="MobiDB-lite"/>
    </source>
</evidence>
<dbReference type="AlphaFoldDB" id="A0A2R6NI88"/>
<evidence type="ECO:0000313" key="4">
    <source>
        <dbReference type="Proteomes" id="UP000186601"/>
    </source>
</evidence>
<gene>
    <name evidence="3" type="ORF">PHLCEN_2v12073</name>
</gene>
<comment type="caution">
    <text evidence="3">The sequence shown here is derived from an EMBL/GenBank/DDBJ whole genome shotgun (WGS) entry which is preliminary data.</text>
</comment>
<evidence type="ECO:0000256" key="1">
    <source>
        <dbReference type="SAM" id="Coils"/>
    </source>
</evidence>
<protein>
    <submittedName>
        <fullName evidence="3">Uncharacterized protein</fullName>
    </submittedName>
</protein>
<reference evidence="3 4" key="1">
    <citation type="submission" date="2018-02" db="EMBL/GenBank/DDBJ databases">
        <title>Genome sequence of the basidiomycete white-rot fungus Phlebia centrifuga.</title>
        <authorList>
            <person name="Granchi Z."/>
            <person name="Peng M."/>
            <person name="de Vries R.P."/>
            <person name="Hilden K."/>
            <person name="Makela M.R."/>
            <person name="Grigoriev I."/>
            <person name="Riley R."/>
        </authorList>
    </citation>
    <scope>NUCLEOTIDE SEQUENCE [LARGE SCALE GENOMIC DNA]</scope>
    <source>
        <strain evidence="3 4">FBCC195</strain>
    </source>
</reference>
<keyword evidence="1" id="KW-0175">Coiled coil</keyword>
<accession>A0A2R6NI88</accession>
<feature type="compositionally biased region" description="Basic and acidic residues" evidence="2">
    <location>
        <begin position="195"/>
        <end position="208"/>
    </location>
</feature>
<name>A0A2R6NI88_9APHY</name>
<dbReference type="Proteomes" id="UP000186601">
    <property type="component" value="Unassembled WGS sequence"/>
</dbReference>